<sequence>MIGTGDDQLSKFPPLPLSTLSSDHEIHEVRKSFFYIYVVNWLSNHKAYLRLSSEYFDIDLFEMELLNLFNPPPLDESVLFLSKLKVSIVNQISGSRDMDFDDVIKKSFIGTPLESSHFDNLSLIDKFEVFYVILDHFSGLSTFRSFIEKNDLPTNFQILNTEVSDNVKTEWFLIIDKLYKRTITYPNMNVPLKRKDSPEDPETFFVNQFDISLQQMTFDIEVWSLDDYNKFIPSLKKSTPFKHFKTLEFQDFLVGLELKRRKNITNKKKEYQLINLMATRKKSSRLQAKELERETADIQTRSRREQEFRKALDSGKVNKRLNYNGSLSREDRLKARNLNTAFFKGETTPEE</sequence>
<comment type="caution">
    <text evidence="1">The sequence shown here is derived from an EMBL/GenBank/DDBJ whole genome shotgun (WGS) entry which is preliminary data.</text>
</comment>
<dbReference type="Proteomes" id="UP001152531">
    <property type="component" value="Unassembled WGS sequence"/>
</dbReference>
<organism evidence="1 2">
    <name type="scientific">[Candida] jaroonii</name>
    <dbReference type="NCBI Taxonomy" id="467808"/>
    <lineage>
        <taxon>Eukaryota</taxon>
        <taxon>Fungi</taxon>
        <taxon>Dikarya</taxon>
        <taxon>Ascomycota</taxon>
        <taxon>Saccharomycotina</taxon>
        <taxon>Pichiomycetes</taxon>
        <taxon>Debaryomycetaceae</taxon>
        <taxon>Yamadazyma</taxon>
    </lineage>
</organism>
<proteinExistence type="predicted"/>
<protein>
    <submittedName>
        <fullName evidence="1">Uncharacterized protein</fullName>
    </submittedName>
</protein>
<reference evidence="1" key="1">
    <citation type="submission" date="2022-06" db="EMBL/GenBank/DDBJ databases">
        <authorList>
            <person name="Legras J.-L."/>
            <person name="Devillers H."/>
            <person name="Grondin C."/>
        </authorList>
    </citation>
    <scope>NUCLEOTIDE SEQUENCE</scope>
    <source>
        <strain evidence="1">CLIB 1444</strain>
    </source>
</reference>
<keyword evidence="2" id="KW-1185">Reference proteome</keyword>
<evidence type="ECO:0000313" key="2">
    <source>
        <dbReference type="Proteomes" id="UP001152531"/>
    </source>
</evidence>
<accession>A0ACA9Y7F0</accession>
<dbReference type="EMBL" id="CALSDN010000004">
    <property type="protein sequence ID" value="CAH6720652.1"/>
    <property type="molecule type" value="Genomic_DNA"/>
</dbReference>
<gene>
    <name evidence="1" type="ORF">CLIB1444_04S04896</name>
</gene>
<name>A0ACA9Y7F0_9ASCO</name>
<evidence type="ECO:0000313" key="1">
    <source>
        <dbReference type="EMBL" id="CAH6720652.1"/>
    </source>
</evidence>